<comment type="caution">
    <text evidence="1">The sequence shown here is derived from an EMBL/GenBank/DDBJ whole genome shotgun (WGS) entry which is preliminary data.</text>
</comment>
<name>A0A1C7NYF1_9HYPH</name>
<reference evidence="1 2" key="1">
    <citation type="journal article" date="2016" name="Syst. Appl. Microbiol.">
        <title>Pararhizobium polonicum sp. nov. isolated from tumors on stone fruit rootstocks.</title>
        <authorList>
            <person name="Pulawska J."/>
            <person name="Kuzmanovic N."/>
            <person name="Willems A."/>
            <person name="Pothier J.F."/>
        </authorList>
    </citation>
    <scope>NUCLEOTIDE SEQUENCE [LARGE SCALE GENOMIC DNA]</scope>
    <source>
        <strain evidence="1 2">F5.1</strain>
    </source>
</reference>
<dbReference type="STRING" id="1612624.ADU59_19855"/>
<dbReference type="AlphaFoldDB" id="A0A1C7NYF1"/>
<evidence type="ECO:0000313" key="1">
    <source>
        <dbReference type="EMBL" id="OBZ93995.1"/>
    </source>
</evidence>
<dbReference type="Proteomes" id="UP000093111">
    <property type="component" value="Unassembled WGS sequence"/>
</dbReference>
<organism evidence="1 2">
    <name type="scientific">Pararhizobium polonicum</name>
    <dbReference type="NCBI Taxonomy" id="1612624"/>
    <lineage>
        <taxon>Bacteria</taxon>
        <taxon>Pseudomonadati</taxon>
        <taxon>Pseudomonadota</taxon>
        <taxon>Alphaproteobacteria</taxon>
        <taxon>Hyphomicrobiales</taxon>
        <taxon>Rhizobiaceae</taxon>
        <taxon>Rhizobium/Agrobacterium group</taxon>
        <taxon>Pararhizobium</taxon>
    </lineage>
</organism>
<evidence type="ECO:0000313" key="2">
    <source>
        <dbReference type="Proteomes" id="UP000093111"/>
    </source>
</evidence>
<keyword evidence="2" id="KW-1185">Reference proteome</keyword>
<gene>
    <name evidence="1" type="ORF">ADU59_19855</name>
</gene>
<proteinExistence type="predicted"/>
<protein>
    <submittedName>
        <fullName evidence="1">Uncharacterized protein</fullName>
    </submittedName>
</protein>
<sequence>MPFVLAGTTPVLADESGVNQSIDQLLGDHTKYRAVIVALQKAVAAHDASGVAALVDYPIGVAVNGKETNIKSAKVFAKHYDGIITPRIAKAITEQKYGDLFVNYKGVMFGDGQVWINGVCHDNECKNFDVKIETIQDVGK</sequence>
<dbReference type="EMBL" id="LGLV01000012">
    <property type="protein sequence ID" value="OBZ93995.1"/>
    <property type="molecule type" value="Genomic_DNA"/>
</dbReference>
<accession>A0A1C7NYF1</accession>